<evidence type="ECO:0000256" key="2">
    <source>
        <dbReference type="ARBA" id="ARBA00022475"/>
    </source>
</evidence>
<gene>
    <name evidence="8" type="ORF">UFOPK1392_00338</name>
    <name evidence="9" type="ORF">UFOPK3733_00471</name>
</gene>
<dbReference type="InterPro" id="IPR018076">
    <property type="entry name" value="T2SS_GspF_dom"/>
</dbReference>
<keyword evidence="3 6" id="KW-0812">Transmembrane</keyword>
<feature type="transmembrane region" description="Helical" evidence="6">
    <location>
        <begin position="62"/>
        <end position="89"/>
    </location>
</feature>
<feature type="transmembrane region" description="Helical" evidence="6">
    <location>
        <begin position="257"/>
        <end position="276"/>
    </location>
</feature>
<keyword evidence="2" id="KW-1003">Cell membrane</keyword>
<evidence type="ECO:0000256" key="3">
    <source>
        <dbReference type="ARBA" id="ARBA00022692"/>
    </source>
</evidence>
<sequence length="287" mass="31057">MIAITSALITAAGVALIVFPRRGDSGEPVPAPPWRLPTVERIRRLLDQRSTQHLLLSTVCSFAFGSALCLTIFGSLLPAIAGGVFAATFPISAARQRRQQQLAAAQESWPRMIDELRVLTAAAGRSIPQALLEIGASAPIQLKPAFADASREWMLNTDLERMLTVLRSALADPTCDSVCETLLIAAELGGTDLDRRLIALAEDRRIDTRHRREARARQAGVRFARRFVLLVPLGMAAAGLAVGTGRSAYQTPIGQSAVLVAIAVTAGCWIWAGRMLRLPTEERVFRT</sequence>
<dbReference type="EMBL" id="CAEMXZ010000009">
    <property type="protein sequence ID" value="CAB4322603.1"/>
    <property type="molecule type" value="Genomic_DNA"/>
</dbReference>
<evidence type="ECO:0000256" key="1">
    <source>
        <dbReference type="ARBA" id="ARBA00004651"/>
    </source>
</evidence>
<dbReference type="EMBL" id="CAFBNC010000014">
    <property type="protein sequence ID" value="CAB4927586.1"/>
    <property type="molecule type" value="Genomic_DNA"/>
</dbReference>
<keyword evidence="4 6" id="KW-1133">Transmembrane helix</keyword>
<dbReference type="AlphaFoldDB" id="A0A6J7IAT7"/>
<evidence type="ECO:0000313" key="9">
    <source>
        <dbReference type="EMBL" id="CAB4927586.1"/>
    </source>
</evidence>
<dbReference type="PANTHER" id="PTHR35007">
    <property type="entry name" value="INTEGRAL MEMBRANE PROTEIN-RELATED"/>
    <property type="match status" value="1"/>
</dbReference>
<comment type="subcellular location">
    <subcellularLocation>
        <location evidence="1">Cell membrane</location>
        <topology evidence="1">Multi-pass membrane protein</topology>
    </subcellularLocation>
</comment>
<dbReference type="Pfam" id="PF00482">
    <property type="entry name" value="T2SSF"/>
    <property type="match status" value="1"/>
</dbReference>
<feature type="transmembrane region" description="Helical" evidence="6">
    <location>
        <begin position="227"/>
        <end position="245"/>
    </location>
</feature>
<accession>A0A6J7IAT7</accession>
<reference evidence="9" key="1">
    <citation type="submission" date="2020-05" db="EMBL/GenBank/DDBJ databases">
        <authorList>
            <person name="Chiriac C."/>
            <person name="Salcher M."/>
            <person name="Ghai R."/>
            <person name="Kavagutti S V."/>
        </authorList>
    </citation>
    <scope>NUCLEOTIDE SEQUENCE</scope>
</reference>
<evidence type="ECO:0000256" key="5">
    <source>
        <dbReference type="ARBA" id="ARBA00023136"/>
    </source>
</evidence>
<protein>
    <submittedName>
        <fullName evidence="9">Unannotated protein</fullName>
    </submittedName>
</protein>
<name>A0A6J7IAT7_9ZZZZ</name>
<feature type="domain" description="Type II secretion system protein GspF" evidence="7">
    <location>
        <begin position="121"/>
        <end position="239"/>
    </location>
</feature>
<keyword evidence="5 6" id="KW-0472">Membrane</keyword>
<proteinExistence type="predicted"/>
<evidence type="ECO:0000256" key="4">
    <source>
        <dbReference type="ARBA" id="ARBA00022989"/>
    </source>
</evidence>
<evidence type="ECO:0000313" key="8">
    <source>
        <dbReference type="EMBL" id="CAB4322603.1"/>
    </source>
</evidence>
<dbReference type="GO" id="GO:0005886">
    <property type="term" value="C:plasma membrane"/>
    <property type="evidence" value="ECO:0007669"/>
    <property type="project" value="UniProtKB-SubCell"/>
</dbReference>
<evidence type="ECO:0000259" key="7">
    <source>
        <dbReference type="Pfam" id="PF00482"/>
    </source>
</evidence>
<organism evidence="9">
    <name type="scientific">freshwater metagenome</name>
    <dbReference type="NCBI Taxonomy" id="449393"/>
    <lineage>
        <taxon>unclassified sequences</taxon>
        <taxon>metagenomes</taxon>
        <taxon>ecological metagenomes</taxon>
    </lineage>
</organism>
<dbReference type="PANTHER" id="PTHR35007:SF2">
    <property type="entry name" value="PILUS ASSEMBLE PROTEIN"/>
    <property type="match status" value="1"/>
</dbReference>
<evidence type="ECO:0000256" key="6">
    <source>
        <dbReference type="SAM" id="Phobius"/>
    </source>
</evidence>